<gene>
    <name evidence="2" type="ORF">ALNOE001_20200</name>
</gene>
<name>A0A366M992_9EURY</name>
<evidence type="ECO:0000313" key="3">
    <source>
        <dbReference type="Proteomes" id="UP000253099"/>
    </source>
</evidence>
<organism evidence="2 3">
    <name type="scientific">Candidatus Methanobinarius endosymbioticus</name>
    <dbReference type="NCBI Taxonomy" id="2006182"/>
    <lineage>
        <taxon>Archaea</taxon>
        <taxon>Methanobacteriati</taxon>
        <taxon>Methanobacteriota</taxon>
        <taxon>Methanomada group</taxon>
        <taxon>Methanobacteria</taxon>
        <taxon>Methanobacteriales</taxon>
        <taxon>Methanobacteriaceae</taxon>
        <taxon>Candidatus Methanobinarius</taxon>
    </lineage>
</organism>
<dbReference type="AlphaFoldDB" id="A0A366M992"/>
<protein>
    <submittedName>
        <fullName evidence="2">Uncharacterized protein</fullName>
    </submittedName>
</protein>
<dbReference type="EMBL" id="NIZT01000070">
    <property type="protein sequence ID" value="RBQ22290.1"/>
    <property type="molecule type" value="Genomic_DNA"/>
</dbReference>
<sequence length="65" mass="7276">MIYNNGRMGVLNLTFLDNMTHYVGGSSIVFYAFLTDDMGNTVSGDTISFMLTVLLLVKMFLIETE</sequence>
<feature type="transmembrane region" description="Helical" evidence="1">
    <location>
        <begin position="12"/>
        <end position="34"/>
    </location>
</feature>
<proteinExistence type="predicted"/>
<evidence type="ECO:0000313" key="2">
    <source>
        <dbReference type="EMBL" id="RBQ22290.1"/>
    </source>
</evidence>
<keyword evidence="3" id="KW-1185">Reference proteome</keyword>
<reference evidence="2 3" key="1">
    <citation type="submission" date="2018-06" db="EMBL/GenBank/DDBJ databases">
        <title>Genomic insight into two independent archaeal endosymbiosis events.</title>
        <authorList>
            <person name="Lind A.E."/>
            <person name="Lewis W.H."/>
            <person name="Spang A."/>
            <person name="Guy L."/>
            <person name="Embley M.T."/>
            <person name="Ettema T.J.G."/>
        </authorList>
    </citation>
    <scope>NUCLEOTIDE SEQUENCE [LARGE SCALE GENOMIC DNA]</scope>
    <source>
        <strain evidence="2">NOE</strain>
    </source>
</reference>
<feature type="transmembrane region" description="Helical" evidence="1">
    <location>
        <begin position="46"/>
        <end position="62"/>
    </location>
</feature>
<keyword evidence="1" id="KW-0812">Transmembrane</keyword>
<evidence type="ECO:0000256" key="1">
    <source>
        <dbReference type="SAM" id="Phobius"/>
    </source>
</evidence>
<keyword evidence="1" id="KW-0472">Membrane</keyword>
<keyword evidence="1" id="KW-1133">Transmembrane helix</keyword>
<accession>A0A366M992</accession>
<comment type="caution">
    <text evidence="2">The sequence shown here is derived from an EMBL/GenBank/DDBJ whole genome shotgun (WGS) entry which is preliminary data.</text>
</comment>
<dbReference type="Proteomes" id="UP000253099">
    <property type="component" value="Unassembled WGS sequence"/>
</dbReference>